<evidence type="ECO:0000259" key="21">
    <source>
        <dbReference type="PROSITE" id="PS50240"/>
    </source>
</evidence>
<organism evidence="22 23">
    <name type="scientific">Phlebotomus papatasi</name>
    <name type="common">Sandfly</name>
    <dbReference type="NCBI Taxonomy" id="29031"/>
    <lineage>
        <taxon>Eukaryota</taxon>
        <taxon>Metazoa</taxon>
        <taxon>Ecdysozoa</taxon>
        <taxon>Arthropoda</taxon>
        <taxon>Hexapoda</taxon>
        <taxon>Insecta</taxon>
        <taxon>Pterygota</taxon>
        <taxon>Neoptera</taxon>
        <taxon>Endopterygota</taxon>
        <taxon>Diptera</taxon>
        <taxon>Nematocera</taxon>
        <taxon>Psychodoidea</taxon>
        <taxon>Psychodidae</taxon>
        <taxon>Phlebotomus</taxon>
        <taxon>Phlebotomus</taxon>
    </lineage>
</organism>
<evidence type="ECO:0000256" key="5">
    <source>
        <dbReference type="ARBA" id="ARBA00022670"/>
    </source>
</evidence>
<dbReference type="PROSITE" id="PS00135">
    <property type="entry name" value="TRYPSIN_SER"/>
    <property type="match status" value="1"/>
</dbReference>
<dbReference type="PANTHER" id="PTHR24252:SF7">
    <property type="entry name" value="HYALIN"/>
    <property type="match status" value="1"/>
</dbReference>
<comment type="similarity">
    <text evidence="13">Belongs to the peptidase S1 family. CLIP subfamily.</text>
</comment>
<comment type="subcellular location">
    <subcellularLocation>
        <location evidence="1">Endoplasmic reticulum</location>
    </subcellularLocation>
    <subcellularLocation>
        <location evidence="2">Golgi apparatus</location>
    </subcellularLocation>
    <subcellularLocation>
        <location evidence="3">Secreted</location>
    </subcellularLocation>
</comment>
<evidence type="ECO:0000256" key="1">
    <source>
        <dbReference type="ARBA" id="ARBA00004240"/>
    </source>
</evidence>
<dbReference type="FunFam" id="2.40.10.10:FF:000011">
    <property type="entry name" value="Coagulation factor X"/>
    <property type="match status" value="1"/>
</dbReference>
<evidence type="ECO:0000256" key="20">
    <source>
        <dbReference type="ARBA" id="ARBA00042906"/>
    </source>
</evidence>
<keyword evidence="4" id="KW-0964">Secreted</keyword>
<comment type="catalytic activity">
    <reaction evidence="14">
        <text>Degradation of blood coagulation factors Va and VIIIa.</text>
        <dbReference type="EC" id="3.4.21.69"/>
    </reaction>
</comment>
<comment type="function">
    <text evidence="15">Protein C is a vitamin K-dependent serine protease that regulates blood coagulation by inactivating factors Va and VIIIa in the presence of calcium ions and phospholipids. Exerts a protective effect on the endothelial cell barrier function.</text>
</comment>
<evidence type="ECO:0000313" key="22">
    <source>
        <dbReference type="EnsemblMetazoa" id="PPAI000969-PA"/>
    </source>
</evidence>
<dbReference type="InterPro" id="IPR001314">
    <property type="entry name" value="Peptidase_S1A"/>
</dbReference>
<evidence type="ECO:0000256" key="18">
    <source>
        <dbReference type="ARBA" id="ARBA00041306"/>
    </source>
</evidence>
<keyword evidence="9" id="KW-0720">Serine protease</keyword>
<keyword evidence="8" id="KW-0256">Endoplasmic reticulum</keyword>
<evidence type="ECO:0000256" key="11">
    <source>
        <dbReference type="ARBA" id="ARBA00023157"/>
    </source>
</evidence>
<dbReference type="Gene3D" id="2.40.10.10">
    <property type="entry name" value="Trypsin-like serine proteases"/>
    <property type="match status" value="2"/>
</dbReference>
<dbReference type="CDD" id="cd00190">
    <property type="entry name" value="Tryp_SPc"/>
    <property type="match status" value="1"/>
</dbReference>
<accession>A0A1B0D0U7</accession>
<dbReference type="InterPro" id="IPR043504">
    <property type="entry name" value="Peptidase_S1_PA_chymotrypsin"/>
</dbReference>
<dbReference type="InterPro" id="IPR033116">
    <property type="entry name" value="TRYPSIN_SER"/>
</dbReference>
<dbReference type="SUPFAM" id="SSF50494">
    <property type="entry name" value="Trypsin-like serine proteases"/>
    <property type="match status" value="1"/>
</dbReference>
<keyword evidence="5" id="KW-0645">Protease</keyword>
<dbReference type="GO" id="GO:0006508">
    <property type="term" value="P:proteolysis"/>
    <property type="evidence" value="ECO:0007669"/>
    <property type="project" value="UniProtKB-KW"/>
</dbReference>
<dbReference type="PROSITE" id="PS50240">
    <property type="entry name" value="TRYPSIN_DOM"/>
    <property type="match status" value="1"/>
</dbReference>
<feature type="domain" description="Peptidase S1" evidence="21">
    <location>
        <begin position="1"/>
        <end position="149"/>
    </location>
</feature>
<protein>
    <recommendedName>
        <fullName evidence="17">Vitamin K-dependent protein C</fullName>
        <ecNumber evidence="16">3.4.21.69</ecNumber>
    </recommendedName>
    <alternativeName>
        <fullName evidence="20">Anticoagulant protein C</fullName>
    </alternativeName>
    <alternativeName>
        <fullName evidence="18">Autoprothrombin IIA</fullName>
    </alternativeName>
    <alternativeName>
        <fullName evidence="19">Blood coagulation factor XIV</fullName>
    </alternativeName>
</protein>
<reference evidence="22" key="1">
    <citation type="submission" date="2022-08" db="UniProtKB">
        <authorList>
            <consortium name="EnsemblMetazoa"/>
        </authorList>
    </citation>
    <scope>IDENTIFICATION</scope>
    <source>
        <strain evidence="22">Israel</strain>
    </source>
</reference>
<keyword evidence="6" id="KW-0356">Hemostasis</keyword>
<dbReference type="GO" id="GO:0005783">
    <property type="term" value="C:endoplasmic reticulum"/>
    <property type="evidence" value="ECO:0007669"/>
    <property type="project" value="UniProtKB-SubCell"/>
</dbReference>
<sequence>EYDYDFCILELQDLIQYDNTRRPIQLPKAGEDIENETILLTSGWGATQNVAESNDHLRAVEVPKMDQFECTLKYLFQNIITDRMFCAGVRGGGKDACQGDSGGPIVKTGTDGPRLVGVVSWGVGCALPQYPGVYGRLSRVRDWITQITDL</sequence>
<evidence type="ECO:0000256" key="12">
    <source>
        <dbReference type="ARBA" id="ARBA00023180"/>
    </source>
</evidence>
<evidence type="ECO:0000256" key="14">
    <source>
        <dbReference type="ARBA" id="ARBA00036045"/>
    </source>
</evidence>
<dbReference type="EnsemblMetazoa" id="PPAI000969-RA">
    <property type="protein sequence ID" value="PPAI000969-PA"/>
    <property type="gene ID" value="PPAI000969"/>
</dbReference>
<dbReference type="GO" id="GO:0005576">
    <property type="term" value="C:extracellular region"/>
    <property type="evidence" value="ECO:0007669"/>
    <property type="project" value="UniProtKB-SubCell"/>
</dbReference>
<evidence type="ECO:0000256" key="7">
    <source>
        <dbReference type="ARBA" id="ARBA00022801"/>
    </source>
</evidence>
<dbReference type="AlphaFoldDB" id="A0A1B0D0U7"/>
<evidence type="ECO:0000256" key="4">
    <source>
        <dbReference type="ARBA" id="ARBA00022525"/>
    </source>
</evidence>
<evidence type="ECO:0000256" key="3">
    <source>
        <dbReference type="ARBA" id="ARBA00004613"/>
    </source>
</evidence>
<evidence type="ECO:0000256" key="17">
    <source>
        <dbReference type="ARBA" id="ARBA00040219"/>
    </source>
</evidence>
<keyword evidence="11" id="KW-1015">Disulfide bond</keyword>
<evidence type="ECO:0000256" key="15">
    <source>
        <dbReference type="ARBA" id="ARBA00037553"/>
    </source>
</evidence>
<dbReference type="EC" id="3.4.21.69" evidence="16"/>
<keyword evidence="10" id="KW-0333">Golgi apparatus</keyword>
<evidence type="ECO:0000256" key="19">
    <source>
        <dbReference type="ARBA" id="ARBA00042403"/>
    </source>
</evidence>
<dbReference type="EMBL" id="AJVK01021674">
    <property type="status" value="NOT_ANNOTATED_CDS"/>
    <property type="molecule type" value="Genomic_DNA"/>
</dbReference>
<evidence type="ECO:0000256" key="2">
    <source>
        <dbReference type="ARBA" id="ARBA00004555"/>
    </source>
</evidence>
<dbReference type="Proteomes" id="UP000092462">
    <property type="component" value="Unassembled WGS sequence"/>
</dbReference>
<evidence type="ECO:0000256" key="13">
    <source>
        <dbReference type="ARBA" id="ARBA00024195"/>
    </source>
</evidence>
<evidence type="ECO:0000256" key="6">
    <source>
        <dbReference type="ARBA" id="ARBA00022696"/>
    </source>
</evidence>
<dbReference type="VEuPathDB" id="VectorBase:PPAI000969"/>
<keyword evidence="7" id="KW-0378">Hydrolase</keyword>
<dbReference type="PANTHER" id="PTHR24252">
    <property type="entry name" value="ACROSIN-RELATED"/>
    <property type="match status" value="1"/>
</dbReference>
<dbReference type="SMART" id="SM00020">
    <property type="entry name" value="Tryp_SPc"/>
    <property type="match status" value="1"/>
</dbReference>
<evidence type="ECO:0000256" key="16">
    <source>
        <dbReference type="ARBA" id="ARBA00038995"/>
    </source>
</evidence>
<keyword evidence="12" id="KW-0325">Glycoprotein</keyword>
<dbReference type="Pfam" id="PF00089">
    <property type="entry name" value="Trypsin"/>
    <property type="match status" value="1"/>
</dbReference>
<evidence type="ECO:0000256" key="8">
    <source>
        <dbReference type="ARBA" id="ARBA00022824"/>
    </source>
</evidence>
<dbReference type="GO" id="GO:0004252">
    <property type="term" value="F:serine-type endopeptidase activity"/>
    <property type="evidence" value="ECO:0007669"/>
    <property type="project" value="UniProtKB-EC"/>
</dbReference>
<proteinExistence type="inferred from homology"/>
<evidence type="ECO:0000256" key="9">
    <source>
        <dbReference type="ARBA" id="ARBA00022825"/>
    </source>
</evidence>
<name>A0A1B0D0U7_PHLPP</name>
<evidence type="ECO:0000256" key="10">
    <source>
        <dbReference type="ARBA" id="ARBA00023034"/>
    </source>
</evidence>
<evidence type="ECO:0000313" key="23">
    <source>
        <dbReference type="Proteomes" id="UP000092462"/>
    </source>
</evidence>
<dbReference type="PRINTS" id="PR00722">
    <property type="entry name" value="CHYMOTRYPSIN"/>
</dbReference>
<dbReference type="GO" id="GO:0005794">
    <property type="term" value="C:Golgi apparatus"/>
    <property type="evidence" value="ECO:0007669"/>
    <property type="project" value="UniProtKB-SubCell"/>
</dbReference>
<dbReference type="InterPro" id="IPR009003">
    <property type="entry name" value="Peptidase_S1_PA"/>
</dbReference>
<dbReference type="VEuPathDB" id="VectorBase:PPAPM1_005162"/>
<dbReference type="GO" id="GO:0007599">
    <property type="term" value="P:hemostasis"/>
    <property type="evidence" value="ECO:0007669"/>
    <property type="project" value="UniProtKB-KW"/>
</dbReference>
<dbReference type="InterPro" id="IPR001254">
    <property type="entry name" value="Trypsin_dom"/>
</dbReference>
<keyword evidence="23" id="KW-1185">Reference proteome</keyword>